<keyword evidence="5 9" id="KW-0547">Nucleotide-binding</keyword>
<feature type="binding site" evidence="9">
    <location>
        <position position="1226"/>
    </location>
    <ligand>
        <name>acetyl-CoA</name>
        <dbReference type="ChEBI" id="CHEBI:57288"/>
    </ligand>
</feature>
<feature type="domain" description="TmcA/NAT10 N-terminal" evidence="13">
    <location>
        <begin position="495"/>
        <end position="689"/>
    </location>
</feature>
<dbReference type="Pfam" id="PF13725">
    <property type="entry name" value="tRNA_bind_2"/>
    <property type="match status" value="1"/>
</dbReference>
<feature type="binding site" evidence="9">
    <location>
        <begin position="1131"/>
        <end position="1137"/>
    </location>
    <ligand>
        <name>acetyl-CoA</name>
        <dbReference type="ChEBI" id="CHEBI:57288"/>
    </ligand>
</feature>
<feature type="binding site" evidence="9">
    <location>
        <begin position="1124"/>
        <end position="1126"/>
    </location>
    <ligand>
        <name>acetyl-CoA</name>
        <dbReference type="ChEBI" id="CHEBI:57288"/>
    </ligand>
</feature>
<feature type="domain" description="Vacuolar sorting protein Vps3844 C-terminal" evidence="14">
    <location>
        <begin position="347"/>
        <end position="438"/>
    </location>
</feature>
<feature type="region of interest" description="Disordered" evidence="10">
    <location>
        <begin position="1496"/>
        <end position="1547"/>
    </location>
</feature>
<dbReference type="FunFam" id="3.40.50.11040:FF:000002">
    <property type="entry name" value="RNA cytidine acetyltransferase"/>
    <property type="match status" value="1"/>
</dbReference>
<feature type="binding site" evidence="9">
    <location>
        <position position="964"/>
    </location>
    <ligand>
        <name>ATP</name>
        <dbReference type="ChEBI" id="CHEBI:30616"/>
    </ligand>
</feature>
<keyword evidence="4 9" id="KW-0819">tRNA processing</keyword>
<evidence type="ECO:0000259" key="15">
    <source>
        <dbReference type="Pfam" id="PF13718"/>
    </source>
</evidence>
<protein>
    <recommendedName>
        <fullName evidence="9">RNA cytidine acetyltransferase</fullName>
        <ecNumber evidence="9">2.3.1.-</ecNumber>
    </recommendedName>
    <alternativeName>
        <fullName evidence="9">18S rRNA cytosine acetyltransferase</fullName>
    </alternativeName>
</protein>
<evidence type="ECO:0000256" key="3">
    <source>
        <dbReference type="ARBA" id="ARBA00022679"/>
    </source>
</evidence>
<comment type="subunit">
    <text evidence="9">Interacts with TAN1.</text>
</comment>
<dbReference type="GO" id="GO:0005524">
    <property type="term" value="F:ATP binding"/>
    <property type="evidence" value="ECO:0007669"/>
    <property type="project" value="UniProtKB-UniRule"/>
</dbReference>
<keyword evidence="18" id="KW-1185">Reference proteome</keyword>
<feature type="chain" id="PRO_5012937606" description="RNA cytidine acetyltransferase" evidence="11">
    <location>
        <begin position="19"/>
        <end position="1547"/>
    </location>
</feature>
<evidence type="ECO:0000259" key="14">
    <source>
        <dbReference type="Pfam" id="PF12955"/>
    </source>
</evidence>
<dbReference type="GO" id="GO:0000049">
    <property type="term" value="F:tRNA binding"/>
    <property type="evidence" value="ECO:0007669"/>
    <property type="project" value="TreeGrafter"/>
</dbReference>
<dbReference type="PANTHER" id="PTHR10925:SF5">
    <property type="entry name" value="RNA CYTIDINE ACETYLTRANSFERASE"/>
    <property type="match status" value="1"/>
</dbReference>
<dbReference type="GO" id="GO:1904812">
    <property type="term" value="P:rRNA acetylation involved in maturation of SSU-rRNA"/>
    <property type="evidence" value="ECO:0007669"/>
    <property type="project" value="InterPro"/>
</dbReference>
<dbReference type="Proteomes" id="UP000193685">
    <property type="component" value="Unassembled WGS sequence"/>
</dbReference>
<evidence type="ECO:0000313" key="17">
    <source>
        <dbReference type="EMBL" id="ORY80427.1"/>
    </source>
</evidence>
<dbReference type="InterPro" id="IPR033688">
    <property type="entry name" value="NAT10"/>
</dbReference>
<organism evidence="17 18">
    <name type="scientific">Protomyces lactucae-debilis</name>
    <dbReference type="NCBI Taxonomy" id="2754530"/>
    <lineage>
        <taxon>Eukaryota</taxon>
        <taxon>Fungi</taxon>
        <taxon>Dikarya</taxon>
        <taxon>Ascomycota</taxon>
        <taxon>Taphrinomycotina</taxon>
        <taxon>Taphrinomycetes</taxon>
        <taxon>Taphrinales</taxon>
        <taxon>Protomycetaceae</taxon>
        <taxon>Protomyces</taxon>
    </lineage>
</organism>
<evidence type="ECO:0000259" key="16">
    <source>
        <dbReference type="Pfam" id="PF13725"/>
    </source>
</evidence>
<evidence type="ECO:0000256" key="10">
    <source>
        <dbReference type="SAM" id="MobiDB-lite"/>
    </source>
</evidence>
<evidence type="ECO:0000259" key="12">
    <source>
        <dbReference type="Pfam" id="PF05127"/>
    </source>
</evidence>
<evidence type="ECO:0000256" key="4">
    <source>
        <dbReference type="ARBA" id="ARBA00022694"/>
    </source>
</evidence>
<accession>A0A1Y2F9X1</accession>
<dbReference type="STRING" id="56484.A0A1Y2F9X1"/>
<dbReference type="Pfam" id="PF05127">
    <property type="entry name" value="NAT10_TcmA_helicase"/>
    <property type="match status" value="1"/>
</dbReference>
<evidence type="ECO:0000256" key="1">
    <source>
        <dbReference type="ARBA" id="ARBA00004604"/>
    </source>
</evidence>
<dbReference type="OrthoDB" id="10067491at2759"/>
<feature type="compositionally biased region" description="Basic residues" evidence="10">
    <location>
        <begin position="1537"/>
        <end position="1547"/>
    </location>
</feature>
<evidence type="ECO:0000256" key="2">
    <source>
        <dbReference type="ARBA" id="ARBA00022552"/>
    </source>
</evidence>
<dbReference type="GO" id="GO:0051392">
    <property type="term" value="F:tRNA cytidine N4-acetyltransferase activity"/>
    <property type="evidence" value="ECO:0007669"/>
    <property type="project" value="RHEA"/>
</dbReference>
<evidence type="ECO:0000256" key="7">
    <source>
        <dbReference type="ARBA" id="ARBA00023242"/>
    </source>
</evidence>
<evidence type="ECO:0000256" key="5">
    <source>
        <dbReference type="ARBA" id="ARBA00022741"/>
    </source>
</evidence>
<reference evidence="17 18" key="1">
    <citation type="submission" date="2016-07" db="EMBL/GenBank/DDBJ databases">
        <title>Pervasive Adenine N6-methylation of Active Genes in Fungi.</title>
        <authorList>
            <consortium name="DOE Joint Genome Institute"/>
            <person name="Mondo S.J."/>
            <person name="Dannebaum R.O."/>
            <person name="Kuo R.C."/>
            <person name="Labutti K."/>
            <person name="Haridas S."/>
            <person name="Kuo A."/>
            <person name="Salamov A."/>
            <person name="Ahrendt S.R."/>
            <person name="Lipzen A."/>
            <person name="Sullivan W."/>
            <person name="Andreopoulos W.B."/>
            <person name="Clum A."/>
            <person name="Lindquist E."/>
            <person name="Daum C."/>
            <person name="Ramamoorthy G.K."/>
            <person name="Gryganskyi A."/>
            <person name="Culley D."/>
            <person name="Magnuson J.K."/>
            <person name="James T.Y."/>
            <person name="O'Malley M.A."/>
            <person name="Stajich J.E."/>
            <person name="Spatafora J.W."/>
            <person name="Visel A."/>
            <person name="Grigoriev I.V."/>
        </authorList>
    </citation>
    <scope>NUCLEOTIDE SEQUENCE [LARGE SCALE GENOMIC DNA]</scope>
    <source>
        <strain evidence="17 18">12-1054</strain>
    </source>
</reference>
<comment type="subcellular location">
    <subcellularLocation>
        <location evidence="1 9">Nucleus</location>
        <location evidence="1 9">Nucleolus</location>
    </subcellularLocation>
</comment>
<feature type="signal peptide" evidence="11">
    <location>
        <begin position="1"/>
        <end position="18"/>
    </location>
</feature>
<comment type="catalytic activity">
    <reaction evidence="9">
        <text>a cytidine in 18S rRNA + acetyl-CoA + ATP + H2O = an N(4)-acetylcytidine in 18S rRNA + ADP + phosphate + CoA + H(+)</text>
        <dbReference type="Rhea" id="RHEA:51424"/>
        <dbReference type="Rhea" id="RHEA-COMP:13575"/>
        <dbReference type="Rhea" id="RHEA-COMP:13576"/>
        <dbReference type="ChEBI" id="CHEBI:15377"/>
        <dbReference type="ChEBI" id="CHEBI:15378"/>
        <dbReference type="ChEBI" id="CHEBI:30616"/>
        <dbReference type="ChEBI" id="CHEBI:43474"/>
        <dbReference type="ChEBI" id="CHEBI:57287"/>
        <dbReference type="ChEBI" id="CHEBI:57288"/>
        <dbReference type="ChEBI" id="CHEBI:74900"/>
        <dbReference type="ChEBI" id="CHEBI:82748"/>
        <dbReference type="ChEBI" id="CHEBI:456216"/>
    </reaction>
</comment>
<dbReference type="GO" id="GO:0005730">
    <property type="term" value="C:nucleolus"/>
    <property type="evidence" value="ECO:0007669"/>
    <property type="project" value="UniProtKB-SubCell"/>
</dbReference>
<dbReference type="GO" id="GO:1990883">
    <property type="term" value="F:18S rRNA cytidine N-acetyltransferase activity"/>
    <property type="evidence" value="ECO:0007669"/>
    <property type="project" value="TreeGrafter"/>
</dbReference>
<evidence type="ECO:0000313" key="18">
    <source>
        <dbReference type="Proteomes" id="UP000193685"/>
    </source>
</evidence>
<comment type="caution">
    <text evidence="17">The sequence shown here is derived from an EMBL/GenBank/DDBJ whole genome shotgun (WGS) entry which is preliminary data.</text>
</comment>
<feature type="domain" description="N-acetyltransferase" evidence="15">
    <location>
        <begin position="1023"/>
        <end position="1253"/>
    </location>
</feature>
<dbReference type="Pfam" id="PF08351">
    <property type="entry name" value="TmcA_N"/>
    <property type="match status" value="1"/>
</dbReference>
<dbReference type="InterPro" id="IPR007807">
    <property type="entry name" value="TcmA/NAT10_helicase"/>
</dbReference>
<name>A0A1Y2F9X1_PROLT</name>
<dbReference type="Pfam" id="PF12955">
    <property type="entry name" value="Vps3844_C"/>
    <property type="match status" value="1"/>
</dbReference>
<dbReference type="GO" id="GO:0030686">
    <property type="term" value="C:90S preribosome"/>
    <property type="evidence" value="ECO:0007669"/>
    <property type="project" value="TreeGrafter"/>
</dbReference>
<dbReference type="PANTHER" id="PTHR10925">
    <property type="entry name" value="N-ACETYLTRANSFERASE 10"/>
    <property type="match status" value="1"/>
</dbReference>
<gene>
    <name evidence="9" type="primary">NAT10</name>
    <name evidence="17" type="ORF">BCR37DRAFT_388146</name>
</gene>
<dbReference type="InterPro" id="IPR032672">
    <property type="entry name" value="TmcA/NAT10/Kre33"/>
</dbReference>
<dbReference type="Gene3D" id="3.40.50.300">
    <property type="entry name" value="P-loop containing nucleotide triphosphate hydrolases"/>
    <property type="match status" value="1"/>
</dbReference>
<dbReference type="OMA" id="VGRFNEX"/>
<evidence type="ECO:0000256" key="11">
    <source>
        <dbReference type="SAM" id="SignalP"/>
    </source>
</evidence>
<feature type="region of interest" description="Disordered" evidence="10">
    <location>
        <begin position="1421"/>
        <end position="1445"/>
    </location>
</feature>
<dbReference type="Gene3D" id="3.40.50.11040">
    <property type="match status" value="1"/>
</dbReference>
<dbReference type="EMBL" id="MCFI01000013">
    <property type="protein sequence ID" value="ORY80427.1"/>
    <property type="molecule type" value="Genomic_DNA"/>
</dbReference>
<dbReference type="Gene3D" id="3.40.630.30">
    <property type="match status" value="1"/>
</dbReference>
<comment type="similarity">
    <text evidence="9">Belongs to the RNA cytidine acetyltransferase family. NAT10 subfamily.</text>
</comment>
<evidence type="ECO:0000256" key="6">
    <source>
        <dbReference type="ARBA" id="ARBA00022840"/>
    </source>
</evidence>
<feature type="domain" description="TcmA/NAT10 helicase" evidence="12">
    <location>
        <begin position="767"/>
        <end position="982"/>
    </location>
</feature>
<dbReference type="GO" id="GO:0051391">
    <property type="term" value="P:tRNA acetylation"/>
    <property type="evidence" value="ECO:0007669"/>
    <property type="project" value="UniProtKB-UniRule"/>
</dbReference>
<feature type="binding site" evidence="9">
    <location>
        <begin position="772"/>
        <end position="781"/>
    </location>
    <ligand>
        <name>ATP</name>
        <dbReference type="ChEBI" id="CHEBI:30616"/>
    </ligand>
</feature>
<keyword evidence="6 9" id="KW-0067">ATP-binding</keyword>
<dbReference type="InterPro" id="IPR024382">
    <property type="entry name" value="Vps3844_C"/>
</dbReference>
<keyword evidence="11" id="KW-0732">Signal</keyword>
<evidence type="ECO:0000256" key="9">
    <source>
        <dbReference type="HAMAP-Rule" id="MF_03211"/>
    </source>
</evidence>
<comment type="function">
    <text evidence="9">RNA cytidine acetyltransferase with specificity toward both 18S rRNA and tRNAs. Catalyzes the formation of N(4)-acetylcytidine (ac4C) in 18S rRNA. Required for early nucleolar cleavages of precursor rRNA at sites A0, A1 and A2 during 18S rRNA synthesis. Catalyzes the formation of ac4C in serine and leucine tRNAs. Requires the tRNA-binding adapter protein TAN1 for full tRNA acetyltransferase activity but not for 18S rRNA acetylation.</text>
</comment>
<evidence type="ECO:0000256" key="8">
    <source>
        <dbReference type="ARBA" id="ARBA00023315"/>
    </source>
</evidence>
<dbReference type="InterPro" id="IPR000182">
    <property type="entry name" value="GNAT_dom"/>
</dbReference>
<keyword evidence="2 9" id="KW-0698">rRNA processing</keyword>
<dbReference type="HAMAP" id="MF_03211">
    <property type="entry name" value="RNA_acetyltr_Nat10"/>
    <property type="match status" value="1"/>
</dbReference>
<dbReference type="Pfam" id="PF13718">
    <property type="entry name" value="GNAT_acetyltr_2"/>
    <property type="match status" value="1"/>
</dbReference>
<dbReference type="InterPro" id="IPR027992">
    <property type="entry name" value="tRNA_bind_dom"/>
</dbReference>
<dbReference type="EC" id="2.3.1.-" evidence="9"/>
<evidence type="ECO:0000259" key="13">
    <source>
        <dbReference type="Pfam" id="PF08351"/>
    </source>
</evidence>
<dbReference type="InterPro" id="IPR013562">
    <property type="entry name" value="TmcA/NAT10_N"/>
</dbReference>
<dbReference type="InterPro" id="IPR027417">
    <property type="entry name" value="P-loop_NTPase"/>
</dbReference>
<sequence>MWLTSSALLSASIALIHAANPSTPLAASVYKFPGNHETPIGLTPAESRQVFSEIFGVSKYHKLGMLGQQIKVLEHLVRKTTHHLFRQSEEVELDEAGALDRAQHGGLWQSPRCGVVLNIAGITDAKHIFPEEKALYQIPNSPRSSAYSDLLLRLLDQADMLHHNKLEHVYRNAAGGGLWLSPPLKYIHDHVRHGASLPLFTQHFGQDIAQHFDITVREDRGFIGEMCALESFMDALSRAPTPLSGQFAAGHLVGLEVLLIKYGVHSKTYAAGVKAMQQSLRQLAGKIHELDPHQLLYVSLLPPVHDAVAQNGKTLLKRWQQNIEAFGDHEAEESVVGSLKTAAASGCFTSQEDCEKATQQCSGHGKCKKLSRGGNEGKCFACACEPSIKKNDAGQKTTDWAGPACNKKDVSFEFQIFFWFTVMMVATLWWAVKMLASIEIGGGVLGATGHIKGTRSKKQAAASCMNLDAACYNKQKPHAPHTRSAAMPKKAIDARIPALIKNGVQEKKRSIFVVVGDKGRDQIVNLHWLLSQSKVASRPSVLWMYKKDLMGFTSHRKKRELKIKKEIKRGIRDPNDAQDPFELFIAVTNIRYTYYKESEKVLGQTFGMCVLQDFEALTPNLLARTIETVEGGGIIVLLLKTMTSLKQLYTMSMDVHSRYRTEARDDAVARFNERFILSLTQNPHALVVDDELNVLPVSGAKHVKLLPPVVEQETKQGTELKALKKNLEDTQPAGALVEATRTLDQAKAVLTFIDAIAEKTLKSTVALTAGRGRGKSAALGLAVSSAIAHGYSNIFITSPSPENLKTLFEFVFKGFDALKYAEHLDYEIIQSTNVAFNKSIVRVNVFRGHRQTIQYIRPEDAAVLGQAELVVIDEAAAIPLPLVQKLIGPYLVFMASTINGYEGTGRSLSLKLVSQLREQSRGFVGTGKRKSGGDAEVVERSGKVQQSTMSGRTLREISLQEPIRYAQGDPIESWLNKLLCLDANITPKKRDAGCPHPSQCQLYVVNRDTLFSFHPVSEAFLQKMMALYVASHYKNSPNDLQLMSDAPAHQLFVLLPPVNEDDKGLPEPLCVVQLALEGQISKESVLNTLSRGQRAGGDLIPWLVSQQFQDDEFAGLSGARVVRIATNPEYTKMGYGSRALQLLDDWYAGKITSLDESTTTNTEAELTRVTDAELEQATLATDSISVRDPRKMPPLLLKLSEKRPDTLHYLGVSYGMTSQLHKFWKRAGYAPVYLRQTANDLTGEHTCVMIKVLGEDATWLSAFAKDFKKRFMNLLGYQFKSFSAIASLSIMESADMAAKQQEDTQSARPLTKDEVDAMLSPFDMKRLESYASNLLDYHVIVDLLPMMAELYFSGRFESQGLELSGVQSCILLSLGLQRKLVDQVEQELNLPNNQILAMLVKVLKKLSTCLSQIQRQAIESTLPSEPVRREEALETDDEEETGQTFQPLQQTLEEDLEEGAAEDKAARAVREQQQQLINSLDLSQYAIEGGDTDWQGAEKQVGQQGASKTVGVKSVKRRQQGENAAAAVLEQEEKDARKAKKARKNKH</sequence>
<keyword evidence="7 9" id="KW-0539">Nucleus</keyword>
<keyword evidence="3 9" id="KW-0808">Transferase</keyword>
<keyword evidence="8 9" id="KW-0012">Acyltransferase</keyword>
<comment type="catalytic activity">
    <reaction evidence="9">
        <text>a cytidine in tRNA + acetyl-CoA + ATP + H2O = an N(4)-acetylcytidine in tRNA + ADP + phosphate + CoA + H(+)</text>
        <dbReference type="Rhea" id="RHEA:53876"/>
        <dbReference type="Rhea" id="RHEA-COMP:13670"/>
        <dbReference type="Rhea" id="RHEA-COMP:13671"/>
        <dbReference type="ChEBI" id="CHEBI:15377"/>
        <dbReference type="ChEBI" id="CHEBI:15378"/>
        <dbReference type="ChEBI" id="CHEBI:30616"/>
        <dbReference type="ChEBI" id="CHEBI:43474"/>
        <dbReference type="ChEBI" id="CHEBI:57287"/>
        <dbReference type="ChEBI" id="CHEBI:57288"/>
        <dbReference type="ChEBI" id="CHEBI:74900"/>
        <dbReference type="ChEBI" id="CHEBI:82748"/>
        <dbReference type="ChEBI" id="CHEBI:456216"/>
    </reaction>
</comment>
<proteinExistence type="inferred from homology"/>
<feature type="domain" description="Possible tRNA binding" evidence="16">
    <location>
        <begin position="1259"/>
        <end position="1497"/>
    </location>
</feature>